<dbReference type="InterPro" id="IPR015414">
    <property type="entry name" value="TMEM64"/>
</dbReference>
<name>A0ABP8W9Z6_9ACTN</name>
<sequence>MTTSAAARSRPVALAVLLVAVLAAALVVQLVVGLPTPGEVQDWLQGLGGWVVPAYVAVYVGVCLLPAGPVAVLTLVGGAALGPWLGVPVTLAAAVVGASGAFALARLLGRDAVLRLVGDRARGLDELVERHGLTAVLLVRLVPFMPYAAASYAFGLSAVRWRNYVLGTAVGVLPSTAALVVVGAYGADPGSWPFLVAAGVLAALTVWALWRARRARGARTSRVSGSSAPTP</sequence>
<feature type="transmembrane region" description="Helical" evidence="7">
    <location>
        <begin position="192"/>
        <end position="210"/>
    </location>
</feature>
<keyword evidence="3 7" id="KW-1003">Cell membrane</keyword>
<accession>A0ABP8W9Z6</accession>
<proteinExistence type="inferred from homology"/>
<comment type="subcellular location">
    <subcellularLocation>
        <location evidence="1 7">Cell membrane</location>
        <topology evidence="1 7">Multi-pass membrane protein</topology>
    </subcellularLocation>
</comment>
<keyword evidence="4 7" id="KW-0812">Transmembrane</keyword>
<evidence type="ECO:0000256" key="3">
    <source>
        <dbReference type="ARBA" id="ARBA00022475"/>
    </source>
</evidence>
<keyword evidence="10" id="KW-1185">Reference proteome</keyword>
<protein>
    <recommendedName>
        <fullName evidence="7">TVP38/TMEM64 family membrane protein</fullName>
    </recommendedName>
</protein>
<feature type="transmembrane region" description="Helical" evidence="7">
    <location>
        <begin position="52"/>
        <end position="77"/>
    </location>
</feature>
<comment type="similarity">
    <text evidence="2 7">Belongs to the TVP38/TMEM64 family.</text>
</comment>
<dbReference type="Proteomes" id="UP001500621">
    <property type="component" value="Unassembled WGS sequence"/>
</dbReference>
<feature type="transmembrane region" description="Helical" evidence="7">
    <location>
        <begin position="84"/>
        <end position="105"/>
    </location>
</feature>
<evidence type="ECO:0000256" key="1">
    <source>
        <dbReference type="ARBA" id="ARBA00004651"/>
    </source>
</evidence>
<dbReference type="RefSeq" id="WP_345265985.1">
    <property type="nucleotide sequence ID" value="NZ_BAABIM010000002.1"/>
</dbReference>
<evidence type="ECO:0000256" key="2">
    <source>
        <dbReference type="ARBA" id="ARBA00008640"/>
    </source>
</evidence>
<reference evidence="10" key="1">
    <citation type="journal article" date="2019" name="Int. J. Syst. Evol. Microbiol.">
        <title>The Global Catalogue of Microorganisms (GCM) 10K type strain sequencing project: providing services to taxonomists for standard genome sequencing and annotation.</title>
        <authorList>
            <consortium name="The Broad Institute Genomics Platform"/>
            <consortium name="The Broad Institute Genome Sequencing Center for Infectious Disease"/>
            <person name="Wu L."/>
            <person name="Ma J."/>
        </authorList>
    </citation>
    <scope>NUCLEOTIDE SEQUENCE [LARGE SCALE GENOMIC DNA]</scope>
    <source>
        <strain evidence="10">JCM 18127</strain>
    </source>
</reference>
<evidence type="ECO:0000256" key="5">
    <source>
        <dbReference type="ARBA" id="ARBA00022989"/>
    </source>
</evidence>
<evidence type="ECO:0000259" key="8">
    <source>
        <dbReference type="Pfam" id="PF09335"/>
    </source>
</evidence>
<organism evidence="9 10">
    <name type="scientific">Nocardioides nanhaiensis</name>
    <dbReference type="NCBI Taxonomy" id="1476871"/>
    <lineage>
        <taxon>Bacteria</taxon>
        <taxon>Bacillati</taxon>
        <taxon>Actinomycetota</taxon>
        <taxon>Actinomycetes</taxon>
        <taxon>Propionibacteriales</taxon>
        <taxon>Nocardioidaceae</taxon>
        <taxon>Nocardioides</taxon>
    </lineage>
</organism>
<dbReference type="EMBL" id="BAABIM010000002">
    <property type="protein sequence ID" value="GAA4685302.1"/>
    <property type="molecule type" value="Genomic_DNA"/>
</dbReference>
<evidence type="ECO:0000256" key="6">
    <source>
        <dbReference type="ARBA" id="ARBA00023136"/>
    </source>
</evidence>
<feature type="domain" description="VTT" evidence="8">
    <location>
        <begin position="69"/>
        <end position="184"/>
    </location>
</feature>
<dbReference type="InterPro" id="IPR032816">
    <property type="entry name" value="VTT_dom"/>
</dbReference>
<dbReference type="Pfam" id="PF09335">
    <property type="entry name" value="VTT_dom"/>
    <property type="match status" value="1"/>
</dbReference>
<comment type="caution">
    <text evidence="9">The sequence shown here is derived from an EMBL/GenBank/DDBJ whole genome shotgun (WGS) entry which is preliminary data.</text>
</comment>
<gene>
    <name evidence="9" type="ORF">GCM10023226_23550</name>
</gene>
<feature type="transmembrane region" description="Helical" evidence="7">
    <location>
        <begin position="164"/>
        <end position="186"/>
    </location>
</feature>
<feature type="transmembrane region" description="Helical" evidence="7">
    <location>
        <begin position="12"/>
        <end position="32"/>
    </location>
</feature>
<evidence type="ECO:0000313" key="9">
    <source>
        <dbReference type="EMBL" id="GAA4685302.1"/>
    </source>
</evidence>
<evidence type="ECO:0000256" key="7">
    <source>
        <dbReference type="RuleBase" id="RU366058"/>
    </source>
</evidence>
<evidence type="ECO:0000256" key="4">
    <source>
        <dbReference type="ARBA" id="ARBA00022692"/>
    </source>
</evidence>
<dbReference type="PANTHER" id="PTHR12677">
    <property type="entry name" value="GOLGI APPARATUS MEMBRANE PROTEIN TVP38-RELATED"/>
    <property type="match status" value="1"/>
</dbReference>
<dbReference type="PANTHER" id="PTHR12677:SF59">
    <property type="entry name" value="GOLGI APPARATUS MEMBRANE PROTEIN TVP38-RELATED"/>
    <property type="match status" value="1"/>
</dbReference>
<keyword evidence="6 7" id="KW-0472">Membrane</keyword>
<feature type="transmembrane region" description="Helical" evidence="7">
    <location>
        <begin position="132"/>
        <end position="152"/>
    </location>
</feature>
<evidence type="ECO:0000313" key="10">
    <source>
        <dbReference type="Proteomes" id="UP001500621"/>
    </source>
</evidence>
<keyword evidence="5 7" id="KW-1133">Transmembrane helix</keyword>